<dbReference type="PANTHER" id="PTHR24189:SF72">
    <property type="entry name" value="ANKYRIN REPEAT-CONTAINING DOMAIN-CONTAINING PROTEIN"/>
    <property type="match status" value="1"/>
</dbReference>
<feature type="repeat" description="ANK" evidence="3">
    <location>
        <begin position="494"/>
        <end position="526"/>
    </location>
</feature>
<proteinExistence type="predicted"/>
<dbReference type="OrthoDB" id="1577640at2759"/>
<reference evidence="5 6" key="1">
    <citation type="journal article" date="2018" name="IMA Fungus">
        <title>IMA Genome-F 9: Draft genome sequence of Annulohypoxylon stygium, Aspergillus mulundensis, Berkeleyomyces basicola (syn. Thielaviopsis basicola), Ceratocystis smalleyi, two Cercospora beticola strains, Coleophoma cylindrospora, Fusarium fracticaudum, Phialophora cf. hyalina, and Morchella septimelata.</title>
        <authorList>
            <person name="Wingfield B.D."/>
            <person name="Bills G.F."/>
            <person name="Dong Y."/>
            <person name="Huang W."/>
            <person name="Nel W.J."/>
            <person name="Swalarsk-Parry B.S."/>
            <person name="Vaghefi N."/>
            <person name="Wilken P.M."/>
            <person name="An Z."/>
            <person name="de Beer Z.W."/>
            <person name="De Vos L."/>
            <person name="Chen L."/>
            <person name="Duong T.A."/>
            <person name="Gao Y."/>
            <person name="Hammerbacher A."/>
            <person name="Kikkert J.R."/>
            <person name="Li Y."/>
            <person name="Li H."/>
            <person name="Li K."/>
            <person name="Li Q."/>
            <person name="Liu X."/>
            <person name="Ma X."/>
            <person name="Naidoo K."/>
            <person name="Pethybridge S.J."/>
            <person name="Sun J."/>
            <person name="Steenkamp E.T."/>
            <person name="van der Nest M.A."/>
            <person name="van Wyk S."/>
            <person name="Wingfield M.J."/>
            <person name="Xiong C."/>
            <person name="Yue Q."/>
            <person name="Zhang X."/>
        </authorList>
    </citation>
    <scope>NUCLEOTIDE SEQUENCE [LARGE SCALE GENOMIC DNA]</scope>
    <source>
        <strain evidence="5 6">DSM 5745</strain>
    </source>
</reference>
<dbReference type="AlphaFoldDB" id="A0A3D8SKW7"/>
<dbReference type="Pfam" id="PF12796">
    <property type="entry name" value="Ank_2"/>
    <property type="match status" value="2"/>
</dbReference>
<protein>
    <recommendedName>
        <fullName evidence="4">Nephrocystin 3-like N-terminal domain-containing protein</fullName>
    </recommendedName>
</protein>
<feature type="repeat" description="ANK" evidence="3">
    <location>
        <begin position="527"/>
        <end position="559"/>
    </location>
</feature>
<gene>
    <name evidence="5" type="ORF">DSM5745_03080</name>
</gene>
<dbReference type="GeneID" id="38113450"/>
<evidence type="ECO:0000256" key="3">
    <source>
        <dbReference type="PROSITE-ProRule" id="PRU00023"/>
    </source>
</evidence>
<dbReference type="InterPro" id="IPR002110">
    <property type="entry name" value="Ankyrin_rpt"/>
</dbReference>
<dbReference type="InterPro" id="IPR027417">
    <property type="entry name" value="P-loop_NTPase"/>
</dbReference>
<dbReference type="STRING" id="1810919.A0A3D8SKW7"/>
<dbReference type="EMBL" id="PVWQ01000003">
    <property type="protein sequence ID" value="RDW86438.1"/>
    <property type="molecule type" value="Genomic_DNA"/>
</dbReference>
<name>A0A3D8SKW7_9EURO</name>
<evidence type="ECO:0000313" key="6">
    <source>
        <dbReference type="Proteomes" id="UP000256690"/>
    </source>
</evidence>
<dbReference type="Gene3D" id="3.40.50.300">
    <property type="entry name" value="P-loop containing nucleotide triphosphate hydrolases"/>
    <property type="match status" value="1"/>
</dbReference>
<comment type="caution">
    <text evidence="5">The sequence shown here is derived from an EMBL/GenBank/DDBJ whole genome shotgun (WGS) entry which is preliminary data.</text>
</comment>
<evidence type="ECO:0000313" key="5">
    <source>
        <dbReference type="EMBL" id="RDW86438.1"/>
    </source>
</evidence>
<feature type="repeat" description="ANK" evidence="3">
    <location>
        <begin position="560"/>
        <end position="592"/>
    </location>
</feature>
<keyword evidence="1" id="KW-0677">Repeat</keyword>
<dbReference type="PANTHER" id="PTHR24189">
    <property type="entry name" value="MYOTROPHIN"/>
    <property type="match status" value="1"/>
</dbReference>
<evidence type="ECO:0000259" key="4">
    <source>
        <dbReference type="Pfam" id="PF24883"/>
    </source>
</evidence>
<organism evidence="5 6">
    <name type="scientific">Aspergillus mulundensis</name>
    <dbReference type="NCBI Taxonomy" id="1810919"/>
    <lineage>
        <taxon>Eukaryota</taxon>
        <taxon>Fungi</taxon>
        <taxon>Dikarya</taxon>
        <taxon>Ascomycota</taxon>
        <taxon>Pezizomycotina</taxon>
        <taxon>Eurotiomycetes</taxon>
        <taxon>Eurotiomycetidae</taxon>
        <taxon>Eurotiales</taxon>
        <taxon>Aspergillaceae</taxon>
        <taxon>Aspergillus</taxon>
        <taxon>Aspergillus subgen. Nidulantes</taxon>
    </lineage>
</organism>
<feature type="domain" description="Nephrocystin 3-like N-terminal" evidence="4">
    <location>
        <begin position="4"/>
        <end position="71"/>
    </location>
</feature>
<dbReference type="PROSITE" id="PS50088">
    <property type="entry name" value="ANK_REPEAT"/>
    <property type="match status" value="4"/>
</dbReference>
<accession>A0A3D8SKW7</accession>
<evidence type="ECO:0000256" key="2">
    <source>
        <dbReference type="ARBA" id="ARBA00023043"/>
    </source>
</evidence>
<keyword evidence="2 3" id="KW-0040">ANK repeat</keyword>
<sequence length="619" mass="68397">MPKPGTSKIMWICGGAGHGKTTLTGSIVERLASEIEAPPVVHFFCTGEDESKRDPNSIARSWVGQLVNKLRSHGFDECGPPERPWFQVKKEFLTEFWKVAAASSIKILISSRSDADIYSHINSTAHGTISFSGYNIKPNDTSEDIKAYSTSIVLSGLKVNKDQAFLNEISEDAAEKCSVRATVSRMPKGLEQTYRWEIQLILSLEPEEKERAIAILRWTRRPLTIRKLAEALATEDNLDGCYPYDDIPEVLDEYYVNDQIRKYCQSLVYVRGESLETSMAAQTIHFIHSWVKDFLRQDPTGSLIKAISFPREMTEHGTLARPGRRKKINVFPFLRYAAWEWSSHLVRSGSCLADLEILVHKLFDPASFRWVIFWAVVQEWTGSVLSIIAVEPLDIPSPLYTASHLGLFSTVLWLLSSGVNINESHTVYGSAAAARSYWDIVHLLIEKGADVNLLGGELGFPIVIAGNLYSPGSSEHITKLLLQAGADVACHDQDGKTALHYFAINGSEETIFALLENGADIESLYQSGTTALFFAAACGHTKVVELLIEKGASVATANINGQTPLHVTTARGYHTIMELLLQHEADVDVVAKTGVTPLWLAVTGDDIDALTLLLRHGAI</sequence>
<dbReference type="RefSeq" id="XP_026605962.1">
    <property type="nucleotide sequence ID" value="XM_026745096.1"/>
</dbReference>
<dbReference type="InterPro" id="IPR056884">
    <property type="entry name" value="NPHP3-like_N"/>
</dbReference>
<dbReference type="Gene3D" id="1.25.40.20">
    <property type="entry name" value="Ankyrin repeat-containing domain"/>
    <property type="match status" value="3"/>
</dbReference>
<feature type="repeat" description="ANK" evidence="3">
    <location>
        <begin position="593"/>
        <end position="619"/>
    </location>
</feature>
<dbReference type="SUPFAM" id="SSF48403">
    <property type="entry name" value="Ankyrin repeat"/>
    <property type="match status" value="1"/>
</dbReference>
<keyword evidence="6" id="KW-1185">Reference proteome</keyword>
<dbReference type="InterPro" id="IPR036770">
    <property type="entry name" value="Ankyrin_rpt-contain_sf"/>
</dbReference>
<dbReference type="PROSITE" id="PS50297">
    <property type="entry name" value="ANK_REP_REGION"/>
    <property type="match status" value="4"/>
</dbReference>
<dbReference type="InterPro" id="IPR050745">
    <property type="entry name" value="Multifunctional_regulatory"/>
</dbReference>
<dbReference type="Proteomes" id="UP000256690">
    <property type="component" value="Unassembled WGS sequence"/>
</dbReference>
<dbReference type="SMART" id="SM00248">
    <property type="entry name" value="ANK"/>
    <property type="match status" value="7"/>
</dbReference>
<evidence type="ECO:0000256" key="1">
    <source>
        <dbReference type="ARBA" id="ARBA00022737"/>
    </source>
</evidence>
<dbReference type="Pfam" id="PF24883">
    <property type="entry name" value="NPHP3_N"/>
    <property type="match status" value="1"/>
</dbReference>